<evidence type="ECO:0000313" key="2">
    <source>
        <dbReference type="Proteomes" id="UP001233172"/>
    </source>
</evidence>
<proteinExistence type="predicted"/>
<gene>
    <name evidence="1" type="ORF">Bpfe_022269</name>
</gene>
<dbReference type="AlphaFoldDB" id="A0AAD8B5F5"/>
<name>A0AAD8B5F5_BIOPF</name>
<reference evidence="1" key="1">
    <citation type="journal article" date="2023" name="PLoS Negl. Trop. Dis.">
        <title>A genome sequence for Biomphalaria pfeifferi, the major vector snail for the human-infecting parasite Schistosoma mansoni.</title>
        <authorList>
            <person name="Bu L."/>
            <person name="Lu L."/>
            <person name="Laidemitt M.R."/>
            <person name="Zhang S.M."/>
            <person name="Mutuku M."/>
            <person name="Mkoji G."/>
            <person name="Steinauer M."/>
            <person name="Loker E.S."/>
        </authorList>
    </citation>
    <scope>NUCLEOTIDE SEQUENCE</scope>
    <source>
        <strain evidence="1">KasaAsao</strain>
    </source>
</reference>
<evidence type="ECO:0000313" key="1">
    <source>
        <dbReference type="EMBL" id="KAK0048327.1"/>
    </source>
</evidence>
<comment type="caution">
    <text evidence="1">The sequence shown here is derived from an EMBL/GenBank/DDBJ whole genome shotgun (WGS) entry which is preliminary data.</text>
</comment>
<organism evidence="1 2">
    <name type="scientific">Biomphalaria pfeifferi</name>
    <name type="common">Bloodfluke planorb</name>
    <name type="synonym">Freshwater snail</name>
    <dbReference type="NCBI Taxonomy" id="112525"/>
    <lineage>
        <taxon>Eukaryota</taxon>
        <taxon>Metazoa</taxon>
        <taxon>Spiralia</taxon>
        <taxon>Lophotrochozoa</taxon>
        <taxon>Mollusca</taxon>
        <taxon>Gastropoda</taxon>
        <taxon>Heterobranchia</taxon>
        <taxon>Euthyneura</taxon>
        <taxon>Panpulmonata</taxon>
        <taxon>Hygrophila</taxon>
        <taxon>Lymnaeoidea</taxon>
        <taxon>Planorbidae</taxon>
        <taxon>Biomphalaria</taxon>
    </lineage>
</organism>
<dbReference type="EMBL" id="JASAOG010000139">
    <property type="protein sequence ID" value="KAK0048327.1"/>
    <property type="molecule type" value="Genomic_DNA"/>
</dbReference>
<reference evidence="1" key="2">
    <citation type="submission" date="2023-04" db="EMBL/GenBank/DDBJ databases">
        <authorList>
            <person name="Bu L."/>
            <person name="Lu L."/>
            <person name="Laidemitt M.R."/>
            <person name="Zhang S.M."/>
            <person name="Mutuku M."/>
            <person name="Mkoji G."/>
            <person name="Steinauer M."/>
            <person name="Loker E.S."/>
        </authorList>
    </citation>
    <scope>NUCLEOTIDE SEQUENCE</scope>
    <source>
        <strain evidence="1">KasaAsao</strain>
        <tissue evidence="1">Whole Snail</tissue>
    </source>
</reference>
<keyword evidence="2" id="KW-1185">Reference proteome</keyword>
<protein>
    <submittedName>
        <fullName evidence="1">Uncharacterized protein</fullName>
    </submittedName>
</protein>
<dbReference type="Proteomes" id="UP001233172">
    <property type="component" value="Unassembled WGS sequence"/>
</dbReference>
<sequence length="208" mass="21845">MGGGERRGVRSNHLCEPLGGWVAGRGGLFGQITCVDHLGDGWRGEEGCPVQSLVWTTWWMGGGERRGVRSNHLCGPLGGWVAGRGGVSGPITCVDHLEMGGGERRRVRSNHLCGPLGGWVVGRGGVSGPMTCVDHLGDGWRGEEGCPVQSFVWTTWGMGGGERRGVRSNHLCGPLGGWVAGRGGVSGPITCVDHLVDGWRGEEGCPVQ</sequence>
<accession>A0AAD8B5F5</accession>